<dbReference type="PANTHER" id="PTHR43433">
    <property type="entry name" value="HYDROLASE, ALPHA/BETA FOLD FAMILY PROTEIN"/>
    <property type="match status" value="1"/>
</dbReference>
<feature type="compositionally biased region" description="Low complexity" evidence="1">
    <location>
        <begin position="39"/>
        <end position="64"/>
    </location>
</feature>
<evidence type="ECO:0000313" key="3">
    <source>
        <dbReference type="EMBL" id="RAI43803.1"/>
    </source>
</evidence>
<evidence type="ECO:0000259" key="2">
    <source>
        <dbReference type="Pfam" id="PF00561"/>
    </source>
</evidence>
<dbReference type="InterPro" id="IPR000073">
    <property type="entry name" value="AB_hydrolase_1"/>
</dbReference>
<gene>
    <name evidence="3" type="ORF">CH341_12505</name>
</gene>
<keyword evidence="4" id="KW-1185">Reference proteome</keyword>
<evidence type="ECO:0000313" key="4">
    <source>
        <dbReference type="Proteomes" id="UP000249130"/>
    </source>
</evidence>
<dbReference type="Proteomes" id="UP000249130">
    <property type="component" value="Unassembled WGS sequence"/>
</dbReference>
<dbReference type="InterPro" id="IPR029058">
    <property type="entry name" value="AB_hydrolase_fold"/>
</dbReference>
<dbReference type="EMBL" id="NPEX01000070">
    <property type="protein sequence ID" value="RAI43803.1"/>
    <property type="molecule type" value="Genomic_DNA"/>
</dbReference>
<feature type="domain" description="AB hydrolase-1" evidence="2">
    <location>
        <begin position="107"/>
        <end position="206"/>
    </location>
</feature>
<comment type="caution">
    <text evidence="3">The sequence shown here is derived from an EMBL/GenBank/DDBJ whole genome shotgun (WGS) entry which is preliminary data.</text>
</comment>
<protein>
    <recommendedName>
        <fullName evidence="2">AB hydrolase-1 domain-containing protein</fullName>
    </recommendedName>
</protein>
<organism evidence="3 4">
    <name type="scientific">Rhodoplanes roseus</name>
    <dbReference type="NCBI Taxonomy" id="29409"/>
    <lineage>
        <taxon>Bacteria</taxon>
        <taxon>Pseudomonadati</taxon>
        <taxon>Pseudomonadota</taxon>
        <taxon>Alphaproteobacteria</taxon>
        <taxon>Hyphomicrobiales</taxon>
        <taxon>Nitrobacteraceae</taxon>
        <taxon>Rhodoplanes</taxon>
    </lineage>
</organism>
<dbReference type="InterPro" id="IPR050471">
    <property type="entry name" value="AB_hydrolase"/>
</dbReference>
<dbReference type="OrthoDB" id="9804723at2"/>
<feature type="region of interest" description="Disordered" evidence="1">
    <location>
        <begin position="1"/>
        <end position="88"/>
    </location>
</feature>
<reference evidence="3 4" key="1">
    <citation type="submission" date="2017-07" db="EMBL/GenBank/DDBJ databases">
        <title>Draft Genome Sequences of Select Purple Nonsulfur Bacteria.</title>
        <authorList>
            <person name="Lasarre B."/>
            <person name="Mckinlay J.B."/>
        </authorList>
    </citation>
    <scope>NUCLEOTIDE SEQUENCE [LARGE SCALE GENOMIC DNA]</scope>
    <source>
        <strain evidence="3 4">DSM 5909</strain>
    </source>
</reference>
<dbReference type="PRINTS" id="PR00111">
    <property type="entry name" value="ABHYDROLASE"/>
</dbReference>
<dbReference type="Gene3D" id="3.40.50.1820">
    <property type="entry name" value="alpha/beta hydrolase"/>
    <property type="match status" value="1"/>
</dbReference>
<dbReference type="AlphaFoldDB" id="A0A327L1T7"/>
<dbReference type="SUPFAM" id="SSF53474">
    <property type="entry name" value="alpha/beta-Hydrolases"/>
    <property type="match status" value="1"/>
</dbReference>
<accession>A0A327L1T7</accession>
<name>A0A327L1T7_9BRAD</name>
<proteinExistence type="predicted"/>
<dbReference type="PANTHER" id="PTHR43433:SF5">
    <property type="entry name" value="AB HYDROLASE-1 DOMAIN-CONTAINING PROTEIN"/>
    <property type="match status" value="1"/>
</dbReference>
<feature type="compositionally biased region" description="Low complexity" evidence="1">
    <location>
        <begin position="1"/>
        <end position="12"/>
    </location>
</feature>
<sequence>MSSGCRSAASPRRAPPRSRTATCSAPASSICGRSFATCSPPRRLPSWSSRCSTGTAAAAPSPTSSRRRSPPGTPCGSTSTARKDRPMPFADIGTGRLYYETHGDGEPLVLVTGLGGLAAFWAPHVDAFARRHRVIVYDHRGTGQSTPTPGPYTVDGMADDLVALMDVLGIASAHLCGHSTGGAIGQILGARHPARVRSLLLAATWGRRDPYFRRCFDARLPILTGLGAETYVRVTSLLLYPPDWISRNYGRMLEMEAAAVAGLTNPEILMARIAAICDFDPSAEVGSIRAPTRIVTARDDMTTPPFFAEELHAAIRGSTLTVVDWGGHMFPLTAPAVFGGLVHDWLAAQAPATAAPAQPRT</sequence>
<dbReference type="Pfam" id="PF00561">
    <property type="entry name" value="Abhydrolase_1"/>
    <property type="match status" value="1"/>
</dbReference>
<evidence type="ECO:0000256" key="1">
    <source>
        <dbReference type="SAM" id="MobiDB-lite"/>
    </source>
</evidence>